<evidence type="ECO:0000313" key="3">
    <source>
        <dbReference type="Proteomes" id="UP000886861"/>
    </source>
</evidence>
<protein>
    <submittedName>
        <fullName evidence="2">Uncharacterized protein</fullName>
    </submittedName>
</protein>
<dbReference type="EMBL" id="DVOJ01000005">
    <property type="protein sequence ID" value="HIV01176.1"/>
    <property type="molecule type" value="Genomic_DNA"/>
</dbReference>
<accession>A0A9D1NE14</accession>
<feature type="region of interest" description="Disordered" evidence="1">
    <location>
        <begin position="168"/>
        <end position="187"/>
    </location>
</feature>
<proteinExistence type="predicted"/>
<feature type="compositionally biased region" description="Basic and acidic residues" evidence="1">
    <location>
        <begin position="1"/>
        <end position="14"/>
    </location>
</feature>
<feature type="compositionally biased region" description="Polar residues" evidence="1">
    <location>
        <begin position="18"/>
        <end position="31"/>
    </location>
</feature>
<feature type="compositionally biased region" description="Basic and acidic residues" evidence="1">
    <location>
        <begin position="178"/>
        <end position="187"/>
    </location>
</feature>
<evidence type="ECO:0000256" key="1">
    <source>
        <dbReference type="SAM" id="MobiDB-lite"/>
    </source>
</evidence>
<evidence type="ECO:0000313" key="2">
    <source>
        <dbReference type="EMBL" id="HIV01176.1"/>
    </source>
</evidence>
<dbReference type="AlphaFoldDB" id="A0A9D1NE14"/>
<name>A0A9D1NE14_9FIRM</name>
<comment type="caution">
    <text evidence="2">The sequence shown here is derived from an EMBL/GenBank/DDBJ whole genome shotgun (WGS) entry which is preliminary data.</text>
</comment>
<dbReference type="Proteomes" id="UP000886861">
    <property type="component" value="Unassembled WGS sequence"/>
</dbReference>
<reference evidence="2" key="2">
    <citation type="journal article" date="2021" name="PeerJ">
        <title>Extensive microbial diversity within the chicken gut microbiome revealed by metagenomics and culture.</title>
        <authorList>
            <person name="Gilroy R."/>
            <person name="Ravi A."/>
            <person name="Getino M."/>
            <person name="Pursley I."/>
            <person name="Horton D.L."/>
            <person name="Alikhan N.F."/>
            <person name="Baker D."/>
            <person name="Gharbi K."/>
            <person name="Hall N."/>
            <person name="Watson M."/>
            <person name="Adriaenssens E.M."/>
            <person name="Foster-Nyarko E."/>
            <person name="Jarju S."/>
            <person name="Secka A."/>
            <person name="Antonio M."/>
            <person name="Oren A."/>
            <person name="Chaudhuri R.R."/>
            <person name="La Ragione R."/>
            <person name="Hildebrand F."/>
            <person name="Pallen M.J."/>
        </authorList>
    </citation>
    <scope>NUCLEOTIDE SEQUENCE</scope>
    <source>
        <strain evidence="2">CHK186-9395</strain>
    </source>
</reference>
<sequence>MEEEVVREQPKVEGEVQDSLNSLETPETSGSLGKFKDAESLLAAYNNLQAEFTKKCQKLSALEKENNKIVYTEEDWNKRVASFLEKNPEAKKYSREISEAILNNEDLKSKENALELAWSGIAMKNYVEPEKLAKDKTFLNSYIFNNEEIKKQVLESYLKELKTAPEVISGSSGLSPSSKEEFTPKSLSDAKKYVEKFFK</sequence>
<gene>
    <name evidence="2" type="ORF">IAA62_01300</name>
</gene>
<organism evidence="2 3">
    <name type="scientific">Candidatus Caccopulliclostridium gallistercoris</name>
    <dbReference type="NCBI Taxonomy" id="2840719"/>
    <lineage>
        <taxon>Bacteria</taxon>
        <taxon>Bacillati</taxon>
        <taxon>Bacillota</taxon>
        <taxon>Clostridia</taxon>
        <taxon>Candidatus Caccopulliclostridium</taxon>
    </lineage>
</organism>
<feature type="region of interest" description="Disordered" evidence="1">
    <location>
        <begin position="1"/>
        <end position="31"/>
    </location>
</feature>
<reference evidence="2" key="1">
    <citation type="submission" date="2020-10" db="EMBL/GenBank/DDBJ databases">
        <authorList>
            <person name="Gilroy R."/>
        </authorList>
    </citation>
    <scope>NUCLEOTIDE SEQUENCE</scope>
    <source>
        <strain evidence="2">CHK186-9395</strain>
    </source>
</reference>